<sequence>MHRQRMRETVLGETTRPVDSSQYLVYSVRVRVCRNIEGTGRLGYSQIEPLQPEWPGLSRDMPLGRFDLRFRN</sequence>
<reference evidence="1" key="1">
    <citation type="submission" date="2020-11" db="EMBL/GenBank/DDBJ databases">
        <authorList>
            <person name="Tran Van P."/>
        </authorList>
    </citation>
    <scope>NUCLEOTIDE SEQUENCE</scope>
</reference>
<accession>A0A7R8VR91</accession>
<dbReference type="AlphaFoldDB" id="A0A7R8VR91"/>
<gene>
    <name evidence="1" type="ORF">TDIB3V08_LOCUS7936</name>
</gene>
<organism evidence="1">
    <name type="scientific">Timema douglasi</name>
    <name type="common">Walking stick</name>
    <dbReference type="NCBI Taxonomy" id="61478"/>
    <lineage>
        <taxon>Eukaryota</taxon>
        <taxon>Metazoa</taxon>
        <taxon>Ecdysozoa</taxon>
        <taxon>Arthropoda</taxon>
        <taxon>Hexapoda</taxon>
        <taxon>Insecta</taxon>
        <taxon>Pterygota</taxon>
        <taxon>Neoptera</taxon>
        <taxon>Polyneoptera</taxon>
        <taxon>Phasmatodea</taxon>
        <taxon>Timematodea</taxon>
        <taxon>Timematoidea</taxon>
        <taxon>Timematidae</taxon>
        <taxon>Timema</taxon>
    </lineage>
</organism>
<evidence type="ECO:0000313" key="1">
    <source>
        <dbReference type="EMBL" id="CAD7201742.1"/>
    </source>
</evidence>
<protein>
    <submittedName>
        <fullName evidence="1">Uncharacterized protein</fullName>
    </submittedName>
</protein>
<name>A0A7R8VR91_TIMDO</name>
<proteinExistence type="predicted"/>
<dbReference type="EMBL" id="OA568651">
    <property type="protein sequence ID" value="CAD7201742.1"/>
    <property type="molecule type" value="Genomic_DNA"/>
</dbReference>